<evidence type="ECO:0000256" key="6">
    <source>
        <dbReference type="ARBA" id="ARBA00022691"/>
    </source>
</evidence>
<evidence type="ECO:0000256" key="4">
    <source>
        <dbReference type="ARBA" id="ARBA00022603"/>
    </source>
</evidence>
<evidence type="ECO:0000313" key="14">
    <source>
        <dbReference type="EMBL" id="KDP29152.1"/>
    </source>
</evidence>
<evidence type="ECO:0000256" key="12">
    <source>
        <dbReference type="RuleBase" id="RU000532"/>
    </source>
</evidence>
<dbReference type="EMBL" id="KK914761">
    <property type="protein sequence ID" value="KDP29152.1"/>
    <property type="molecule type" value="Genomic_DNA"/>
</dbReference>
<keyword evidence="8" id="KW-0547">Nucleotide-binding</keyword>
<dbReference type="STRING" id="180498.A0A067JZ29"/>
<dbReference type="GO" id="GO:0005829">
    <property type="term" value="C:cytosol"/>
    <property type="evidence" value="ECO:0007669"/>
    <property type="project" value="TreeGrafter"/>
</dbReference>
<dbReference type="OrthoDB" id="275353at2759"/>
<keyword evidence="6" id="KW-0949">S-adenosyl-L-methionine</keyword>
<keyword evidence="4" id="KW-0489">Methyltransferase</keyword>
<reference evidence="14 15" key="1">
    <citation type="journal article" date="2014" name="PLoS ONE">
        <title>Global Analysis of Gene Expression Profiles in Physic Nut (Jatropha curcas L.) Seedlings Exposed to Salt Stress.</title>
        <authorList>
            <person name="Zhang L."/>
            <person name="Zhang C."/>
            <person name="Wu P."/>
            <person name="Chen Y."/>
            <person name="Li M."/>
            <person name="Jiang H."/>
            <person name="Wu G."/>
        </authorList>
    </citation>
    <scope>NUCLEOTIDE SEQUENCE [LARGE SCALE GENOMIC DNA]</scope>
    <source>
        <strain evidence="15">cv. GZQX0401</strain>
        <tissue evidence="14">Young leaves</tissue>
    </source>
</reference>
<dbReference type="GO" id="GO:0043531">
    <property type="term" value="F:ADP binding"/>
    <property type="evidence" value="ECO:0007669"/>
    <property type="project" value="TreeGrafter"/>
</dbReference>
<evidence type="ECO:0000256" key="11">
    <source>
        <dbReference type="ARBA" id="ARBA00022842"/>
    </source>
</evidence>
<dbReference type="EC" id="2.7.2.3" evidence="12"/>
<evidence type="ECO:0000256" key="1">
    <source>
        <dbReference type="ARBA" id="ARBA00000142"/>
    </source>
</evidence>
<evidence type="ECO:0000256" key="8">
    <source>
        <dbReference type="ARBA" id="ARBA00022741"/>
    </source>
</evidence>
<dbReference type="InterPro" id="IPR015824">
    <property type="entry name" value="Phosphoglycerate_kinase_N"/>
</dbReference>
<comment type="subunit">
    <text evidence="13">Monomer.</text>
</comment>
<evidence type="ECO:0000256" key="13">
    <source>
        <dbReference type="RuleBase" id="RU000696"/>
    </source>
</evidence>
<dbReference type="InterPro" id="IPR036043">
    <property type="entry name" value="Phosphoglycerate_kinase_sf"/>
</dbReference>
<proteinExistence type="inferred from homology"/>
<protein>
    <recommendedName>
        <fullName evidence="12">Phosphoglycerate kinase</fullName>
        <ecNumber evidence="12">2.7.2.3</ecNumber>
    </recommendedName>
</protein>
<keyword evidence="7" id="KW-0819">tRNA processing</keyword>
<dbReference type="Gene3D" id="3.40.50.1260">
    <property type="entry name" value="Phosphoglycerate kinase, N-terminal domain"/>
    <property type="match status" value="2"/>
</dbReference>
<evidence type="ECO:0000256" key="5">
    <source>
        <dbReference type="ARBA" id="ARBA00022679"/>
    </source>
</evidence>
<dbReference type="GO" id="GO:0006096">
    <property type="term" value="P:glycolytic process"/>
    <property type="evidence" value="ECO:0007669"/>
    <property type="project" value="InterPro"/>
</dbReference>
<dbReference type="InterPro" id="IPR029063">
    <property type="entry name" value="SAM-dependent_MTases_sf"/>
</dbReference>
<evidence type="ECO:0000256" key="10">
    <source>
        <dbReference type="ARBA" id="ARBA00022840"/>
    </source>
</evidence>
<dbReference type="AlphaFoldDB" id="A0A067JZ29"/>
<dbReference type="Pfam" id="PF00162">
    <property type="entry name" value="PGK"/>
    <property type="match status" value="1"/>
</dbReference>
<dbReference type="InterPro" id="IPR001576">
    <property type="entry name" value="Phosphoglycerate_kinase"/>
</dbReference>
<comment type="catalytic activity">
    <reaction evidence="1">
        <text>guanosine(46) in tRNA + S-adenosyl-L-methionine = N(7)-methylguanosine(46) in tRNA + S-adenosyl-L-homocysteine</text>
        <dbReference type="Rhea" id="RHEA:42708"/>
        <dbReference type="Rhea" id="RHEA-COMP:10188"/>
        <dbReference type="Rhea" id="RHEA-COMP:10189"/>
        <dbReference type="ChEBI" id="CHEBI:57856"/>
        <dbReference type="ChEBI" id="CHEBI:59789"/>
        <dbReference type="ChEBI" id="CHEBI:74269"/>
        <dbReference type="ChEBI" id="CHEBI:74480"/>
        <dbReference type="EC" id="2.1.1.33"/>
    </reaction>
</comment>
<keyword evidence="15" id="KW-1185">Reference proteome</keyword>
<comment type="cofactor">
    <cofactor evidence="2">
        <name>Mg(2+)</name>
        <dbReference type="ChEBI" id="CHEBI:18420"/>
    </cofactor>
</comment>
<sequence length="422" mass="47617">MEILKKADIFLLENLFEFKEEVANCSKFAELLSSGVDIFVNDSFSLSHKILASTVAITRFCSACVAGFHFEESLYQMKNAVKMNKRPYIAIIGGGNLYDKAASLHLLASKCDGLVFVGIMSFQIMHALGYSVPSSLIEPQAHKAALDIIHFAQDRNIPILCPKDFWCVQGFAPKQMEVFPAHDILKGWSPVDLGPKSLDEIYSLLLKCKKIIWIGPLKFKFPSPCTNGASKLAQMLDELSQQNCDVIAVGNMACKTIMMESSSDLVCNTIENASVVWEFLKGRKLPGIMALDRAYPFKINWSEAYHDPTQQLCPNPDFMNPDNRWRMLQQSLVEAVIELLAHNGKVFLQSDVEAVAVRMKELFLKYGRGRLTLANDQYNEKIDQRAWLEENPFGVRSDWEQHVLDRGAPMYRLMLSKSTNVE</sequence>
<keyword evidence="9 12" id="KW-0418">Kinase</keyword>
<evidence type="ECO:0000256" key="2">
    <source>
        <dbReference type="ARBA" id="ARBA00001946"/>
    </source>
</evidence>
<dbReference type="InterPro" id="IPR003358">
    <property type="entry name" value="tRNA_(Gua-N-7)_MeTrfase_Trmb"/>
</dbReference>
<evidence type="ECO:0000256" key="7">
    <source>
        <dbReference type="ARBA" id="ARBA00022694"/>
    </source>
</evidence>
<evidence type="ECO:0000256" key="3">
    <source>
        <dbReference type="ARBA" id="ARBA00008982"/>
    </source>
</evidence>
<keyword evidence="10" id="KW-0067">ATP-binding</keyword>
<accession>A0A067JZ29</accession>
<evidence type="ECO:0000256" key="9">
    <source>
        <dbReference type="ARBA" id="ARBA00022777"/>
    </source>
</evidence>
<dbReference type="PRINTS" id="PR00477">
    <property type="entry name" value="PHGLYCKINASE"/>
</dbReference>
<dbReference type="Proteomes" id="UP000027138">
    <property type="component" value="Unassembled WGS sequence"/>
</dbReference>
<dbReference type="GO" id="GO:0008176">
    <property type="term" value="F:tRNA (guanine(46)-N7)-methyltransferase activity"/>
    <property type="evidence" value="ECO:0007669"/>
    <property type="project" value="UniProtKB-EC"/>
</dbReference>
<organism evidence="14 15">
    <name type="scientific">Jatropha curcas</name>
    <name type="common">Barbados nut</name>
    <dbReference type="NCBI Taxonomy" id="180498"/>
    <lineage>
        <taxon>Eukaryota</taxon>
        <taxon>Viridiplantae</taxon>
        <taxon>Streptophyta</taxon>
        <taxon>Embryophyta</taxon>
        <taxon>Tracheophyta</taxon>
        <taxon>Spermatophyta</taxon>
        <taxon>Magnoliopsida</taxon>
        <taxon>eudicotyledons</taxon>
        <taxon>Gunneridae</taxon>
        <taxon>Pentapetalae</taxon>
        <taxon>rosids</taxon>
        <taxon>fabids</taxon>
        <taxon>Malpighiales</taxon>
        <taxon>Euphorbiaceae</taxon>
        <taxon>Crotonoideae</taxon>
        <taxon>Jatropheae</taxon>
        <taxon>Jatropha</taxon>
    </lineage>
</organism>
<gene>
    <name evidence="14" type="ORF">JCGZ_16541</name>
</gene>
<dbReference type="GO" id="GO:0006094">
    <property type="term" value="P:gluconeogenesis"/>
    <property type="evidence" value="ECO:0007669"/>
    <property type="project" value="TreeGrafter"/>
</dbReference>
<dbReference type="FunFam" id="3.40.50.1260:FF:000013">
    <property type="entry name" value="Phosphoglycerate kinase"/>
    <property type="match status" value="1"/>
</dbReference>
<dbReference type="SUPFAM" id="SSF53748">
    <property type="entry name" value="Phosphoglycerate kinase"/>
    <property type="match status" value="1"/>
</dbReference>
<dbReference type="PANTHER" id="PTHR11406">
    <property type="entry name" value="PHOSPHOGLYCERATE KINASE"/>
    <property type="match status" value="1"/>
</dbReference>
<dbReference type="Gene3D" id="3.40.50.150">
    <property type="entry name" value="Vaccinia Virus protein VP39"/>
    <property type="match status" value="1"/>
</dbReference>
<keyword evidence="5 12" id="KW-0808">Transferase</keyword>
<dbReference type="GO" id="GO:0004618">
    <property type="term" value="F:phosphoglycerate kinase activity"/>
    <property type="evidence" value="ECO:0007669"/>
    <property type="project" value="UniProtKB-EC"/>
</dbReference>
<dbReference type="PANTHER" id="PTHR11406:SF32">
    <property type="entry name" value="PHOSPHOGLYCERATE KINASE"/>
    <property type="match status" value="1"/>
</dbReference>
<comment type="catalytic activity">
    <reaction evidence="12">
        <text>(2R)-3-phosphoglycerate + ATP = (2R)-3-phospho-glyceroyl phosphate + ADP</text>
        <dbReference type="Rhea" id="RHEA:14801"/>
        <dbReference type="ChEBI" id="CHEBI:30616"/>
        <dbReference type="ChEBI" id="CHEBI:57604"/>
        <dbReference type="ChEBI" id="CHEBI:58272"/>
        <dbReference type="ChEBI" id="CHEBI:456216"/>
        <dbReference type="EC" id="2.7.2.3"/>
    </reaction>
</comment>
<keyword evidence="11" id="KW-0460">Magnesium</keyword>
<dbReference type="GO" id="GO:0005524">
    <property type="term" value="F:ATP binding"/>
    <property type="evidence" value="ECO:0007669"/>
    <property type="project" value="UniProtKB-KW"/>
</dbReference>
<comment type="similarity">
    <text evidence="3 12">Belongs to the phosphoglycerate kinase family.</text>
</comment>
<dbReference type="Pfam" id="PF02390">
    <property type="entry name" value="Methyltransf_4"/>
    <property type="match status" value="1"/>
</dbReference>
<name>A0A067JZ29_JATCU</name>
<evidence type="ECO:0000313" key="15">
    <source>
        <dbReference type="Proteomes" id="UP000027138"/>
    </source>
</evidence>